<dbReference type="EMBL" id="BARW01032449">
    <property type="protein sequence ID" value="GAJ13375.1"/>
    <property type="molecule type" value="Genomic_DNA"/>
</dbReference>
<sequence>MLELRPAPLATVSPGVPKILQEGYFVRFTDAWPDTLSHVKGKFFQVEKTNQVPHDLSYIIQTANYRDVDLSNATGGERIYPENTKTLYEVALGFKPGNYLVHFYIPAGEYMHRLEYSGMVPDVT</sequence>
<accession>X1VTN6</accession>
<comment type="caution">
    <text evidence="1">The sequence shown here is derived from an EMBL/GenBank/DDBJ whole genome shotgun (WGS) entry which is preliminary data.</text>
</comment>
<gene>
    <name evidence="1" type="ORF">S12H4_51360</name>
</gene>
<name>X1VTN6_9ZZZZ</name>
<protein>
    <submittedName>
        <fullName evidence="1">Uncharacterized protein</fullName>
    </submittedName>
</protein>
<proteinExistence type="predicted"/>
<dbReference type="AlphaFoldDB" id="X1VTN6"/>
<feature type="non-terminal residue" evidence="1">
    <location>
        <position position="124"/>
    </location>
</feature>
<reference evidence="1" key="1">
    <citation type="journal article" date="2014" name="Front. Microbiol.">
        <title>High frequency of phylogenetically diverse reductive dehalogenase-homologous genes in deep subseafloor sedimentary metagenomes.</title>
        <authorList>
            <person name="Kawai M."/>
            <person name="Futagami T."/>
            <person name="Toyoda A."/>
            <person name="Takaki Y."/>
            <person name="Nishi S."/>
            <person name="Hori S."/>
            <person name="Arai W."/>
            <person name="Tsubouchi T."/>
            <person name="Morono Y."/>
            <person name="Uchiyama I."/>
            <person name="Ito T."/>
            <person name="Fujiyama A."/>
            <person name="Inagaki F."/>
            <person name="Takami H."/>
        </authorList>
    </citation>
    <scope>NUCLEOTIDE SEQUENCE</scope>
    <source>
        <strain evidence="1">Expedition CK06-06</strain>
    </source>
</reference>
<evidence type="ECO:0000313" key="1">
    <source>
        <dbReference type="EMBL" id="GAJ13375.1"/>
    </source>
</evidence>
<organism evidence="1">
    <name type="scientific">marine sediment metagenome</name>
    <dbReference type="NCBI Taxonomy" id="412755"/>
    <lineage>
        <taxon>unclassified sequences</taxon>
        <taxon>metagenomes</taxon>
        <taxon>ecological metagenomes</taxon>
    </lineage>
</organism>